<evidence type="ECO:0000256" key="7">
    <source>
        <dbReference type="ARBA" id="ARBA00049244"/>
    </source>
</evidence>
<evidence type="ECO:0000313" key="10">
    <source>
        <dbReference type="Proteomes" id="UP000177088"/>
    </source>
</evidence>
<dbReference type="EC" id="2.7.7.7" evidence="1"/>
<evidence type="ECO:0000256" key="1">
    <source>
        <dbReference type="ARBA" id="ARBA00012417"/>
    </source>
</evidence>
<dbReference type="SUPFAM" id="SSF48019">
    <property type="entry name" value="post-AAA+ oligomerization domain-like"/>
    <property type="match status" value="1"/>
</dbReference>
<dbReference type="SUPFAM" id="SSF52540">
    <property type="entry name" value="P-loop containing nucleoside triphosphate hydrolases"/>
    <property type="match status" value="1"/>
</dbReference>
<keyword evidence="4" id="KW-0235">DNA replication</keyword>
<proteinExistence type="inferred from homology"/>
<dbReference type="GO" id="GO:0009360">
    <property type="term" value="C:DNA polymerase III complex"/>
    <property type="evidence" value="ECO:0007669"/>
    <property type="project" value="TreeGrafter"/>
</dbReference>
<dbReference type="GO" id="GO:0003677">
    <property type="term" value="F:DNA binding"/>
    <property type="evidence" value="ECO:0007669"/>
    <property type="project" value="InterPro"/>
</dbReference>
<dbReference type="PANTHER" id="PTHR34388">
    <property type="entry name" value="DNA POLYMERASE III SUBUNIT DELTA"/>
    <property type="match status" value="1"/>
</dbReference>
<dbReference type="Gene3D" id="1.20.272.10">
    <property type="match status" value="1"/>
</dbReference>
<dbReference type="InterPro" id="IPR027417">
    <property type="entry name" value="P-loop_NTPase"/>
</dbReference>
<comment type="catalytic activity">
    <reaction evidence="7">
        <text>DNA(n) + a 2'-deoxyribonucleoside 5'-triphosphate = DNA(n+1) + diphosphate</text>
        <dbReference type="Rhea" id="RHEA:22508"/>
        <dbReference type="Rhea" id="RHEA-COMP:17339"/>
        <dbReference type="Rhea" id="RHEA-COMP:17340"/>
        <dbReference type="ChEBI" id="CHEBI:33019"/>
        <dbReference type="ChEBI" id="CHEBI:61560"/>
        <dbReference type="ChEBI" id="CHEBI:173112"/>
        <dbReference type="EC" id="2.7.7.7"/>
    </reaction>
</comment>
<evidence type="ECO:0000256" key="3">
    <source>
        <dbReference type="ARBA" id="ARBA00022695"/>
    </source>
</evidence>
<dbReference type="InterPro" id="IPR048466">
    <property type="entry name" value="DNA_pol3_delta-like_C"/>
</dbReference>
<comment type="caution">
    <text evidence="9">The sequence shown here is derived from an EMBL/GenBank/DDBJ whole genome shotgun (WGS) entry which is preliminary data.</text>
</comment>
<dbReference type="Gene3D" id="1.10.8.60">
    <property type="match status" value="1"/>
</dbReference>
<accession>A0A1F7UBJ1</accession>
<dbReference type="InterPro" id="IPR005790">
    <property type="entry name" value="DNA_polIII_delta"/>
</dbReference>
<dbReference type="InterPro" id="IPR008921">
    <property type="entry name" value="DNA_pol3_clamp-load_cplx_C"/>
</dbReference>
<evidence type="ECO:0000313" key="9">
    <source>
        <dbReference type="EMBL" id="OGL75057.1"/>
    </source>
</evidence>
<organism evidence="9 10">
    <name type="scientific">Candidatus Uhrbacteria bacterium RIFCSPHIGHO2_02_FULL_60_10</name>
    <dbReference type="NCBI Taxonomy" id="1802392"/>
    <lineage>
        <taxon>Bacteria</taxon>
        <taxon>Candidatus Uhriibacteriota</taxon>
    </lineage>
</organism>
<evidence type="ECO:0000259" key="8">
    <source>
        <dbReference type="Pfam" id="PF21694"/>
    </source>
</evidence>
<evidence type="ECO:0000256" key="4">
    <source>
        <dbReference type="ARBA" id="ARBA00022705"/>
    </source>
</evidence>
<dbReference type="NCBIfam" id="TIGR01128">
    <property type="entry name" value="holA"/>
    <property type="match status" value="1"/>
</dbReference>
<dbReference type="GO" id="GO:0003887">
    <property type="term" value="F:DNA-directed DNA polymerase activity"/>
    <property type="evidence" value="ECO:0007669"/>
    <property type="project" value="UniProtKB-KW"/>
</dbReference>
<evidence type="ECO:0000256" key="6">
    <source>
        <dbReference type="ARBA" id="ARBA00034754"/>
    </source>
</evidence>
<dbReference type="AlphaFoldDB" id="A0A1F7UBJ1"/>
<dbReference type="EMBL" id="MGEA01000003">
    <property type="protein sequence ID" value="OGL75057.1"/>
    <property type="molecule type" value="Genomic_DNA"/>
</dbReference>
<protein>
    <recommendedName>
        <fullName evidence="1">DNA-directed DNA polymerase</fullName>
        <ecNumber evidence="1">2.7.7.7</ecNumber>
    </recommendedName>
</protein>
<comment type="similarity">
    <text evidence="6">Belongs to the DNA polymerase HolA subunit family.</text>
</comment>
<evidence type="ECO:0000256" key="2">
    <source>
        <dbReference type="ARBA" id="ARBA00022679"/>
    </source>
</evidence>
<sequence>MHFLIYGEDSFRSRQKLAAIRGRFASTRDRGGLNESRWCAGAVEMEQVAEAIFASPFLADKKFVLLEGFLDRPAAEQEQIRDWLTRKPASTIVVFFEEAAADDLAKSPLFLFLKDQPYTEEFVPLNPAQAVAVVIREAAAQGVTISRQTAQVLLARVGTDSWQISQEVAKLAAYAAGSGCGEISETTIRDLVVGQPEEEVFAFIDACVEGRTDRATRLLAALLAGGTAELQLLAMLQKQFRTIVAAQEMASRGDGDQGAVASKLGVHPFVAGKALAAARRRPAEAWRQSFERLVEIERLAKTGGGSAGSLLSIFAAQVA</sequence>
<dbReference type="Proteomes" id="UP000177088">
    <property type="component" value="Unassembled WGS sequence"/>
</dbReference>
<evidence type="ECO:0000256" key="5">
    <source>
        <dbReference type="ARBA" id="ARBA00022932"/>
    </source>
</evidence>
<dbReference type="PANTHER" id="PTHR34388:SF1">
    <property type="entry name" value="DNA POLYMERASE III SUBUNIT DELTA"/>
    <property type="match status" value="1"/>
</dbReference>
<reference evidence="9 10" key="1">
    <citation type="journal article" date="2016" name="Nat. Commun.">
        <title>Thousands of microbial genomes shed light on interconnected biogeochemical processes in an aquifer system.</title>
        <authorList>
            <person name="Anantharaman K."/>
            <person name="Brown C.T."/>
            <person name="Hug L.A."/>
            <person name="Sharon I."/>
            <person name="Castelle C.J."/>
            <person name="Probst A.J."/>
            <person name="Thomas B.C."/>
            <person name="Singh A."/>
            <person name="Wilkins M.J."/>
            <person name="Karaoz U."/>
            <person name="Brodie E.L."/>
            <person name="Williams K.H."/>
            <person name="Hubbard S.S."/>
            <person name="Banfield J.F."/>
        </authorList>
    </citation>
    <scope>NUCLEOTIDE SEQUENCE [LARGE SCALE GENOMIC DNA]</scope>
</reference>
<dbReference type="Gene3D" id="3.40.50.300">
    <property type="entry name" value="P-loop containing nucleotide triphosphate hydrolases"/>
    <property type="match status" value="1"/>
</dbReference>
<keyword evidence="2" id="KW-0808">Transferase</keyword>
<keyword evidence="3" id="KW-0548">Nucleotidyltransferase</keyword>
<name>A0A1F7UBJ1_9BACT</name>
<gene>
    <name evidence="9" type="ORF">A3C96_01470</name>
</gene>
<keyword evidence="5" id="KW-0239">DNA-directed DNA polymerase</keyword>
<dbReference type="Pfam" id="PF21694">
    <property type="entry name" value="DNA_pol3_delta_C"/>
    <property type="match status" value="1"/>
</dbReference>
<dbReference type="GO" id="GO:0006261">
    <property type="term" value="P:DNA-templated DNA replication"/>
    <property type="evidence" value="ECO:0007669"/>
    <property type="project" value="TreeGrafter"/>
</dbReference>
<feature type="domain" description="DNA polymerase III delta subunit-like C-terminal" evidence="8">
    <location>
        <begin position="197"/>
        <end position="316"/>
    </location>
</feature>